<proteinExistence type="predicted"/>
<gene>
    <name evidence="3" type="ORF">JFN87_23730</name>
</gene>
<evidence type="ECO:0000313" key="3">
    <source>
        <dbReference type="EMBL" id="MBP0460473.1"/>
    </source>
</evidence>
<feature type="compositionally biased region" description="Low complexity" evidence="2">
    <location>
        <begin position="173"/>
        <end position="191"/>
    </location>
</feature>
<keyword evidence="1" id="KW-0732">Signal</keyword>
<organism evidence="3 4">
    <name type="scientific">Streptomyces montanisoli</name>
    <dbReference type="NCBI Taxonomy" id="2798581"/>
    <lineage>
        <taxon>Bacteria</taxon>
        <taxon>Bacillati</taxon>
        <taxon>Actinomycetota</taxon>
        <taxon>Actinomycetes</taxon>
        <taxon>Kitasatosporales</taxon>
        <taxon>Streptomycetaceae</taxon>
        <taxon>Streptomyces</taxon>
    </lineage>
</organism>
<dbReference type="Pfam" id="PF13517">
    <property type="entry name" value="FG-GAP_3"/>
    <property type="match status" value="1"/>
</dbReference>
<dbReference type="Proteomes" id="UP000670475">
    <property type="component" value="Unassembled WGS sequence"/>
</dbReference>
<evidence type="ECO:0000256" key="1">
    <source>
        <dbReference type="ARBA" id="ARBA00022729"/>
    </source>
</evidence>
<comment type="caution">
    <text evidence="3">The sequence shown here is derived from an EMBL/GenBank/DDBJ whole genome shotgun (WGS) entry which is preliminary data.</text>
</comment>
<dbReference type="InterPro" id="IPR028994">
    <property type="entry name" value="Integrin_alpha_N"/>
</dbReference>
<feature type="region of interest" description="Disordered" evidence="2">
    <location>
        <begin position="167"/>
        <end position="202"/>
    </location>
</feature>
<keyword evidence="4" id="KW-1185">Reference proteome</keyword>
<dbReference type="EMBL" id="JAGIQL010000117">
    <property type="protein sequence ID" value="MBP0460473.1"/>
    <property type="molecule type" value="Genomic_DNA"/>
</dbReference>
<sequence>MFANPSGTFTQDVYATPQWTQQDHTLVPIDPTLTKGSDGRIATKATTVAVSFSDGGSTPMATVVRDGRSMSFSWPTALPTPQVADNTVTYPNVLPDVDLKLQANNGGFSQLLVVKSATAAANPDLRRISLGLATDGLTASTDSSGNLSAVNPAGQQVFVAPAPRMWDSSTPTSTAHSLAARAASEASSPPADEFEPGQGAQQADVPITVTDSELTLAPDQPLLTGDDTTYPVYIDPAVTGGREAWTIAYKSHPDGTFYNGAGWGGSGSSTGTARVGYENQTNGLARTFFRMDSNNLWNTKKQVVKSTFRIKNTWSWSCTARPVELWLTGSISSSTSWNHQPSWSSRLDTVNDANGYSSSCPAANLAFDVTSAAKKAAASRWNNITLGMRASNESDVYGWKKFSAKSAVLSTTYNTLPNTPTNLATVPSSGGCDTAAPYTTIGNTDVTLTAKVSDPDGGTVKGQFRLWGNNDYSGGAEIFNQAISVPSGSVAKVKVPKATLSKYLSAAKGTFGWKVQTLDSSSASSWAPSTTCRFNFDPNRPSSMPTIASTDFPDGSDGWPASTGQARDPGTFTITNGGVSDVTKYEYWTDWDTTVRTLSPTTSSDPKDQAALKLTPPAAGAHRLAVRSLDAANNRSDTNSYYFYANGPSTPDKPGDLNGDGIGDLYGIRTDGSLRLYAGQGNGFLAPYTSASNTDFDGASITHRGDWTGDGYEDLVALLPGSDGKSLAVFPNNGRGYACTARDEQADGHSQSCLTDEQPLDVYDPADNHWANADQILAIGDVDGPLDTNDDGTIDVPGHTDLIVKTGDLLWLYYGSDSLYLDETRPPVLIGNGYWSGYDIAAPGDHTGDNRVDLFARNRSSGDLRQYAGTGPNGEGLAIGSTATTIGTHWTDTHRPLLTATPDTNQDGKPDIWATGEDGKLYFYSNSLGSGTEVGISGWDQFQQLN</sequence>
<dbReference type="InterPro" id="IPR013517">
    <property type="entry name" value="FG-GAP"/>
</dbReference>
<evidence type="ECO:0000313" key="4">
    <source>
        <dbReference type="Proteomes" id="UP000670475"/>
    </source>
</evidence>
<dbReference type="AlphaFoldDB" id="A0A940ML47"/>
<evidence type="ECO:0000256" key="2">
    <source>
        <dbReference type="SAM" id="MobiDB-lite"/>
    </source>
</evidence>
<protein>
    <submittedName>
        <fullName evidence="3">VCBS repeat-containing protein</fullName>
    </submittedName>
</protein>
<accession>A0A940ML47</accession>
<name>A0A940ML47_9ACTN</name>
<reference evidence="3" key="1">
    <citation type="submission" date="2021-03" db="EMBL/GenBank/DDBJ databases">
        <title>Whole genome sequence of Streptomyces bomunensis MMS17-BM035.</title>
        <authorList>
            <person name="Lee J.H."/>
        </authorList>
    </citation>
    <scope>NUCLEOTIDE SEQUENCE</scope>
    <source>
        <strain evidence="3">MMS17-BM035</strain>
    </source>
</reference>
<dbReference type="SUPFAM" id="SSF69318">
    <property type="entry name" value="Integrin alpha N-terminal domain"/>
    <property type="match status" value="1"/>
</dbReference>